<reference evidence="1" key="1">
    <citation type="submission" date="2014-05" db="EMBL/GenBank/DDBJ databases">
        <authorList>
            <person name="Chronopoulou M."/>
        </authorList>
    </citation>
    <scope>NUCLEOTIDE SEQUENCE</scope>
    <source>
        <tissue evidence="1">Whole organism</tissue>
    </source>
</reference>
<sequence>MKRVLNKQMFILHNQNQYFQIMTLVSDPLLLIFSSQYHAIFTCKNELITK</sequence>
<dbReference type="AlphaFoldDB" id="A0A0K2TSR4"/>
<protein>
    <submittedName>
        <fullName evidence="1">Uncharacterized protein</fullName>
    </submittedName>
</protein>
<evidence type="ECO:0000313" key="1">
    <source>
        <dbReference type="EMBL" id="CDW29094.1"/>
    </source>
</evidence>
<organism evidence="1">
    <name type="scientific">Lepeophtheirus salmonis</name>
    <name type="common">Salmon louse</name>
    <name type="synonym">Caligus salmonis</name>
    <dbReference type="NCBI Taxonomy" id="72036"/>
    <lineage>
        <taxon>Eukaryota</taxon>
        <taxon>Metazoa</taxon>
        <taxon>Ecdysozoa</taxon>
        <taxon>Arthropoda</taxon>
        <taxon>Crustacea</taxon>
        <taxon>Multicrustacea</taxon>
        <taxon>Hexanauplia</taxon>
        <taxon>Copepoda</taxon>
        <taxon>Siphonostomatoida</taxon>
        <taxon>Caligidae</taxon>
        <taxon>Lepeophtheirus</taxon>
    </lineage>
</organism>
<name>A0A0K2TSR4_LEPSM</name>
<accession>A0A0K2TSR4</accession>
<proteinExistence type="predicted"/>
<dbReference type="EMBL" id="HACA01011733">
    <property type="protein sequence ID" value="CDW29094.1"/>
    <property type="molecule type" value="Transcribed_RNA"/>
</dbReference>